<name>A0A9D1A0L9_9ACTN</name>
<reference evidence="2" key="1">
    <citation type="submission" date="2020-10" db="EMBL/GenBank/DDBJ databases">
        <authorList>
            <person name="Gilroy R."/>
        </authorList>
    </citation>
    <scope>NUCLEOTIDE SEQUENCE</scope>
    <source>
        <strain evidence="2">ChiGjej1B1-2707</strain>
    </source>
</reference>
<feature type="non-terminal residue" evidence="2">
    <location>
        <position position="682"/>
    </location>
</feature>
<reference evidence="2" key="2">
    <citation type="journal article" date="2021" name="PeerJ">
        <title>Extensive microbial diversity within the chicken gut microbiome revealed by metagenomics and culture.</title>
        <authorList>
            <person name="Gilroy R."/>
            <person name="Ravi A."/>
            <person name="Getino M."/>
            <person name="Pursley I."/>
            <person name="Horton D.L."/>
            <person name="Alikhan N.F."/>
            <person name="Baker D."/>
            <person name="Gharbi K."/>
            <person name="Hall N."/>
            <person name="Watson M."/>
            <person name="Adriaenssens E.M."/>
            <person name="Foster-Nyarko E."/>
            <person name="Jarju S."/>
            <person name="Secka A."/>
            <person name="Antonio M."/>
            <person name="Oren A."/>
            <person name="Chaudhuri R.R."/>
            <person name="La Ragione R."/>
            <person name="Hildebrand F."/>
            <person name="Pallen M.J."/>
        </authorList>
    </citation>
    <scope>NUCLEOTIDE SEQUENCE</scope>
    <source>
        <strain evidence="2">ChiGjej1B1-2707</strain>
    </source>
</reference>
<evidence type="ECO:0000259" key="1">
    <source>
        <dbReference type="PROSITE" id="PS51272"/>
    </source>
</evidence>
<comment type="caution">
    <text evidence="2">The sequence shown here is derived from an EMBL/GenBank/DDBJ whole genome shotgun (WGS) entry which is preliminary data.</text>
</comment>
<gene>
    <name evidence="2" type="ORF">IAA69_05925</name>
</gene>
<feature type="domain" description="SLH" evidence="1">
    <location>
        <begin position="615"/>
        <end position="679"/>
    </location>
</feature>
<dbReference type="AlphaFoldDB" id="A0A9D1A0L9"/>
<evidence type="ECO:0000313" key="3">
    <source>
        <dbReference type="Proteomes" id="UP000824261"/>
    </source>
</evidence>
<sequence length="682" mass="72909">MTYTAQAGEDGAYNFVYTGAPVAMGVASVVDRYTGEVYTPSLDGTWKDGDDYIVRYVEDTKNDGKLGDGDERLNGSTVPTNVGNYFVVAINKTAADSGKFADATMGDFAKGSGYVAQYFKIVPRSLEGAVAVDGVVGDTEFTYSPEGQDVKFALDGAIIPDDAYTVAYYKDGDKVTNAKDAGDYIAILTGEVSKGYASEQVKVPFTVDKLDLSTADIFAEDIQKDVGVYSTTDIVTIDGSFTLSAIWDNINQSQTAYTDAEGDTYGASDSDNFESLSGQESKDNELGAYKFMVTAKKNDPNVTGTAEYTVNVVETKVAAASFLYDGVRLNSDYNETTNPKAINGRTLDLSEGESYDASKISVTGYDADDYTVSLATADAQTPGEYTVSVRMNVPADFSVGGGSQASFKVVAGVIDTNTVDAVAIIGGVNVPFGTTAPVYYNGEPVVPTIILTCGDKTLVAGEDYTVTYTDAAGNPVEEMVDAGTYRVTVESDTYEFASDCVNWFNVQIDKRSLDVRVVQPVFDPERQPGILYTGEEIALQLVGTYTAEGKTFDVTLDPSWYLLSGLQYMAPEAESYSPAESVLGVGDYKVNVSPTAACVNYTWKAENGVGFQVVDNAYFTDVDASEWYAGEVNDAAFLGYIKGVGDTKLFMPMNSINRAELSQVLFNMAGQAVVGGIAYPTP</sequence>
<proteinExistence type="predicted"/>
<dbReference type="PROSITE" id="PS51272">
    <property type="entry name" value="SLH"/>
    <property type="match status" value="1"/>
</dbReference>
<evidence type="ECO:0000313" key="2">
    <source>
        <dbReference type="EMBL" id="HIR01782.1"/>
    </source>
</evidence>
<protein>
    <submittedName>
        <fullName evidence="2">S-layer homology domain-containing protein</fullName>
    </submittedName>
</protein>
<dbReference type="Proteomes" id="UP000824261">
    <property type="component" value="Unassembled WGS sequence"/>
</dbReference>
<dbReference type="InterPro" id="IPR001119">
    <property type="entry name" value="SLH_dom"/>
</dbReference>
<organism evidence="2 3">
    <name type="scientific">Candidatus Aveggerthella stercoripullorum</name>
    <dbReference type="NCBI Taxonomy" id="2840688"/>
    <lineage>
        <taxon>Bacteria</taxon>
        <taxon>Bacillati</taxon>
        <taxon>Actinomycetota</taxon>
        <taxon>Coriobacteriia</taxon>
        <taxon>Eggerthellales</taxon>
        <taxon>Eggerthellaceae</taxon>
        <taxon>Eggerthellaceae incertae sedis</taxon>
        <taxon>Candidatus Aveggerthella</taxon>
    </lineage>
</organism>
<dbReference type="Pfam" id="PF00395">
    <property type="entry name" value="SLH"/>
    <property type="match status" value="1"/>
</dbReference>
<dbReference type="EMBL" id="DVGB01000073">
    <property type="protein sequence ID" value="HIR01782.1"/>
    <property type="molecule type" value="Genomic_DNA"/>
</dbReference>
<accession>A0A9D1A0L9</accession>